<accession>A0AAD5WWH0</accession>
<reference evidence="2" key="1">
    <citation type="submission" date="2022-07" db="EMBL/GenBank/DDBJ databases">
        <title>Draft genome sequence of Zalerion maritima ATCC 34329, a (micro)plastics degrading marine fungus.</title>
        <authorList>
            <person name="Paco A."/>
            <person name="Goncalves M.F.M."/>
            <person name="Rocha-Santos T.A.P."/>
            <person name="Alves A."/>
        </authorList>
    </citation>
    <scope>NUCLEOTIDE SEQUENCE</scope>
    <source>
        <strain evidence="2">ATCC 34329</strain>
    </source>
</reference>
<evidence type="ECO:0000256" key="1">
    <source>
        <dbReference type="SAM" id="MobiDB-lite"/>
    </source>
</evidence>
<comment type="caution">
    <text evidence="2">The sequence shown here is derived from an EMBL/GenBank/DDBJ whole genome shotgun (WGS) entry which is preliminary data.</text>
</comment>
<protein>
    <submittedName>
        <fullName evidence="2">Uncharacterized protein</fullName>
    </submittedName>
</protein>
<feature type="region of interest" description="Disordered" evidence="1">
    <location>
        <begin position="424"/>
        <end position="443"/>
    </location>
</feature>
<proteinExistence type="predicted"/>
<gene>
    <name evidence="2" type="ORF">MKZ38_005968</name>
</gene>
<feature type="compositionally biased region" description="Polar residues" evidence="1">
    <location>
        <begin position="379"/>
        <end position="394"/>
    </location>
</feature>
<organism evidence="2 3">
    <name type="scientific">Zalerion maritima</name>
    <dbReference type="NCBI Taxonomy" id="339359"/>
    <lineage>
        <taxon>Eukaryota</taxon>
        <taxon>Fungi</taxon>
        <taxon>Dikarya</taxon>
        <taxon>Ascomycota</taxon>
        <taxon>Pezizomycotina</taxon>
        <taxon>Sordariomycetes</taxon>
        <taxon>Lulworthiomycetidae</taxon>
        <taxon>Lulworthiales</taxon>
        <taxon>Lulworthiaceae</taxon>
        <taxon>Zalerion</taxon>
    </lineage>
</organism>
<name>A0AAD5WWH0_9PEZI</name>
<keyword evidence="3" id="KW-1185">Reference proteome</keyword>
<evidence type="ECO:0000313" key="2">
    <source>
        <dbReference type="EMBL" id="KAJ2905266.1"/>
    </source>
</evidence>
<dbReference type="Proteomes" id="UP001201980">
    <property type="component" value="Unassembled WGS sequence"/>
</dbReference>
<sequence>MSAPMDLRLDIVSPGHADYVERRWQPGYDLPCRSELDQEPFSKFQARVNAGTLPEALDLERQDTLGKTDSSGILTTWRPSGEAGIINWNTRLYGPWPPPDAIARSKPAETSDKSNRYGEFFAPLSSPNFQEPISTPSTGSCQSDPTTVIIITPSPQLPISKFCDFVYEFSSDDWKTKISRVFGSAASEKYTLSIGSSAAKATIFAQITTSRRPGQVSNAPRPLRRSHSSQLLEYHHESAVVVPPRNCNSVPPIEDPSFTAALKRRPSTQALRFPAHRGSGVFRTIEEKDLENDDIRSPLADVSSPSRSFRGKSPLNRSPSSAAQPWGGSIVGPGSMDGSEKQPGITSNAPTLLRAPGKQVRSVSSRPSPAGGEKPLPSPSGTGFTLAESETTMTKTDDPGLRSPVAQQAAEKLSFWHQAKATIERVTDHKKGKRGGTHAKERI</sequence>
<evidence type="ECO:0000313" key="3">
    <source>
        <dbReference type="Proteomes" id="UP001201980"/>
    </source>
</evidence>
<dbReference type="EMBL" id="JAKWBI020000035">
    <property type="protein sequence ID" value="KAJ2905266.1"/>
    <property type="molecule type" value="Genomic_DNA"/>
</dbReference>
<dbReference type="AlphaFoldDB" id="A0AAD5WWH0"/>
<feature type="region of interest" description="Disordered" evidence="1">
    <location>
        <begin position="293"/>
        <end position="403"/>
    </location>
</feature>